<sequence>MIIVIVIVVVGLSARATELKKNERGWLADRRGRKCRRDKELGTASESASSLLEDCKSLKNADMNVAMLVRKEKEKKKLEVRYSCYVNIGLLNIV</sequence>
<feature type="chain" id="PRO_5043048433" description="Secreted protein" evidence="1">
    <location>
        <begin position="17"/>
        <end position="94"/>
    </location>
</feature>
<dbReference type="EMBL" id="JAWJWE010000038">
    <property type="protein sequence ID" value="KAK6623539.1"/>
    <property type="molecule type" value="Genomic_DNA"/>
</dbReference>
<keyword evidence="1" id="KW-0732">Signal</keyword>
<evidence type="ECO:0000313" key="2">
    <source>
        <dbReference type="EMBL" id="KAK6623539.1"/>
    </source>
</evidence>
<name>A0AAN8RUD4_POLSC</name>
<dbReference type="Proteomes" id="UP001372834">
    <property type="component" value="Unassembled WGS sequence"/>
</dbReference>
<dbReference type="AlphaFoldDB" id="A0AAN8RUD4"/>
<gene>
    <name evidence="2" type="ORF">RUM43_009391</name>
</gene>
<feature type="signal peptide" evidence="1">
    <location>
        <begin position="1"/>
        <end position="16"/>
    </location>
</feature>
<reference evidence="2 3" key="1">
    <citation type="submission" date="2023-10" db="EMBL/GenBank/DDBJ databases">
        <title>Genomes of two closely related lineages of the louse Polyplax serrata with different host specificities.</title>
        <authorList>
            <person name="Martinu J."/>
            <person name="Tarabai H."/>
            <person name="Stefka J."/>
            <person name="Hypsa V."/>
        </authorList>
    </citation>
    <scope>NUCLEOTIDE SEQUENCE [LARGE SCALE GENOMIC DNA]</scope>
    <source>
        <strain evidence="2">HR10_N</strain>
    </source>
</reference>
<evidence type="ECO:0000256" key="1">
    <source>
        <dbReference type="SAM" id="SignalP"/>
    </source>
</evidence>
<accession>A0AAN8RUD4</accession>
<evidence type="ECO:0008006" key="4">
    <source>
        <dbReference type="Google" id="ProtNLM"/>
    </source>
</evidence>
<evidence type="ECO:0000313" key="3">
    <source>
        <dbReference type="Proteomes" id="UP001372834"/>
    </source>
</evidence>
<protein>
    <recommendedName>
        <fullName evidence="4">Secreted protein</fullName>
    </recommendedName>
</protein>
<comment type="caution">
    <text evidence="2">The sequence shown here is derived from an EMBL/GenBank/DDBJ whole genome shotgun (WGS) entry which is preliminary data.</text>
</comment>
<organism evidence="2 3">
    <name type="scientific">Polyplax serrata</name>
    <name type="common">Common mouse louse</name>
    <dbReference type="NCBI Taxonomy" id="468196"/>
    <lineage>
        <taxon>Eukaryota</taxon>
        <taxon>Metazoa</taxon>
        <taxon>Ecdysozoa</taxon>
        <taxon>Arthropoda</taxon>
        <taxon>Hexapoda</taxon>
        <taxon>Insecta</taxon>
        <taxon>Pterygota</taxon>
        <taxon>Neoptera</taxon>
        <taxon>Paraneoptera</taxon>
        <taxon>Psocodea</taxon>
        <taxon>Troctomorpha</taxon>
        <taxon>Phthiraptera</taxon>
        <taxon>Anoplura</taxon>
        <taxon>Polyplacidae</taxon>
        <taxon>Polyplax</taxon>
    </lineage>
</organism>
<proteinExistence type="predicted"/>